<proteinExistence type="predicted"/>
<evidence type="ECO:0000256" key="1">
    <source>
        <dbReference type="SAM" id="MobiDB-lite"/>
    </source>
</evidence>
<evidence type="ECO:0000313" key="2">
    <source>
        <dbReference type="EMBL" id="GJN20846.1"/>
    </source>
</evidence>
<sequence length="174" mass="19817">MLIPARRLNRPTTDRRRDPEDPLVGCSHPPRLLLSSNRLRADPNRRRPYAPRLAAPRNRIGAPAYGRRSQDGARHRTVQRPSAGWIGPSPTKRASSLPACLFCAAAAAEWLARWRCGLWSWSFAWSGAREDARKTTEQRAGVLPRLLEEEENEKKPPASRLLCRSTLLPLVWWR</sequence>
<comment type="caution">
    <text evidence="2">The sequence shown here is derived from an EMBL/GenBank/DDBJ whole genome shotgun (WGS) entry which is preliminary data.</text>
</comment>
<dbReference type="AlphaFoldDB" id="A0AAV5EE81"/>
<organism evidence="2 3">
    <name type="scientific">Eleusine coracana subsp. coracana</name>
    <dbReference type="NCBI Taxonomy" id="191504"/>
    <lineage>
        <taxon>Eukaryota</taxon>
        <taxon>Viridiplantae</taxon>
        <taxon>Streptophyta</taxon>
        <taxon>Embryophyta</taxon>
        <taxon>Tracheophyta</taxon>
        <taxon>Spermatophyta</taxon>
        <taxon>Magnoliopsida</taxon>
        <taxon>Liliopsida</taxon>
        <taxon>Poales</taxon>
        <taxon>Poaceae</taxon>
        <taxon>PACMAD clade</taxon>
        <taxon>Chloridoideae</taxon>
        <taxon>Cynodonteae</taxon>
        <taxon>Eleusininae</taxon>
        <taxon>Eleusine</taxon>
    </lineage>
</organism>
<evidence type="ECO:0000313" key="3">
    <source>
        <dbReference type="Proteomes" id="UP001054889"/>
    </source>
</evidence>
<dbReference type="Proteomes" id="UP001054889">
    <property type="component" value="Unassembled WGS sequence"/>
</dbReference>
<feature type="region of interest" description="Disordered" evidence="1">
    <location>
        <begin position="62"/>
        <end position="89"/>
    </location>
</feature>
<reference evidence="2" key="1">
    <citation type="journal article" date="2018" name="DNA Res.">
        <title>Multiple hybrid de novo genome assembly of finger millet, an orphan allotetraploid crop.</title>
        <authorList>
            <person name="Hatakeyama M."/>
            <person name="Aluri S."/>
            <person name="Balachadran M.T."/>
            <person name="Sivarajan S.R."/>
            <person name="Patrignani A."/>
            <person name="Gruter S."/>
            <person name="Poveda L."/>
            <person name="Shimizu-Inatsugi R."/>
            <person name="Baeten J."/>
            <person name="Francoijs K.J."/>
            <person name="Nataraja K.N."/>
            <person name="Reddy Y.A.N."/>
            <person name="Phadnis S."/>
            <person name="Ravikumar R.L."/>
            <person name="Schlapbach R."/>
            <person name="Sreeman S.M."/>
            <person name="Shimizu K.K."/>
        </authorList>
    </citation>
    <scope>NUCLEOTIDE SEQUENCE</scope>
</reference>
<name>A0AAV5EE81_ELECO</name>
<gene>
    <name evidence="2" type="primary">gb08273</name>
    <name evidence="2" type="ORF">PR202_gb08273</name>
</gene>
<dbReference type="EMBL" id="BQKI01000075">
    <property type="protein sequence ID" value="GJN20846.1"/>
    <property type="molecule type" value="Genomic_DNA"/>
</dbReference>
<reference evidence="2" key="2">
    <citation type="submission" date="2021-12" db="EMBL/GenBank/DDBJ databases">
        <title>Resequencing data analysis of finger millet.</title>
        <authorList>
            <person name="Hatakeyama M."/>
            <person name="Aluri S."/>
            <person name="Balachadran M.T."/>
            <person name="Sivarajan S.R."/>
            <person name="Poveda L."/>
            <person name="Shimizu-Inatsugi R."/>
            <person name="Schlapbach R."/>
            <person name="Sreeman S.M."/>
            <person name="Shimizu K.K."/>
        </authorList>
    </citation>
    <scope>NUCLEOTIDE SEQUENCE</scope>
</reference>
<feature type="region of interest" description="Disordered" evidence="1">
    <location>
        <begin position="1"/>
        <end position="27"/>
    </location>
</feature>
<protein>
    <submittedName>
        <fullName evidence="2">Uncharacterized protein</fullName>
    </submittedName>
</protein>
<accession>A0AAV5EE81</accession>
<keyword evidence="3" id="KW-1185">Reference proteome</keyword>